<dbReference type="PANTHER" id="PTHR43213:SF5">
    <property type="entry name" value="BIFUNCTIONAL DTTP_UTP PYROPHOSPHATASE_METHYLTRANSFERASE PROTEIN-RELATED"/>
    <property type="match status" value="1"/>
</dbReference>
<comment type="cofactor">
    <cofactor evidence="1 3">
        <name>a divalent metal cation</name>
        <dbReference type="ChEBI" id="CHEBI:60240"/>
    </cofactor>
</comment>
<feature type="site" description="Important for substrate specificity" evidence="3">
    <location>
        <position position="156"/>
    </location>
</feature>
<dbReference type="NCBIfam" id="TIGR00172">
    <property type="entry name" value="maf"/>
    <property type="match status" value="1"/>
</dbReference>
<feature type="active site" description="Proton acceptor" evidence="3">
    <location>
        <position position="69"/>
    </location>
</feature>
<dbReference type="Gene3D" id="3.90.950.10">
    <property type="match status" value="1"/>
</dbReference>
<sequence>MKYILASASPRRKELLTQAGFVFEVIPSSIEEKITKKAPAEIVMELASQKANDIFCRYGTKDCVVIGADTIVVYRDELLGKPKDKAEAYDMLSMLADRTHQVYTGVSLVISKKGRVHTRTFYEATDVTFCPVSKEDLHTYVETGDPLDKAGAYGIQGPFAVHVKCINGDYNNVVGLPVCRLYQELLTEYPSPLSEP</sequence>
<comment type="catalytic activity">
    <reaction evidence="3">
        <text>dTTP + H2O = dTMP + diphosphate + H(+)</text>
        <dbReference type="Rhea" id="RHEA:28534"/>
        <dbReference type="ChEBI" id="CHEBI:15377"/>
        <dbReference type="ChEBI" id="CHEBI:15378"/>
        <dbReference type="ChEBI" id="CHEBI:33019"/>
        <dbReference type="ChEBI" id="CHEBI:37568"/>
        <dbReference type="ChEBI" id="CHEBI:63528"/>
        <dbReference type="EC" id="3.6.1.9"/>
    </reaction>
</comment>
<comment type="subcellular location">
    <subcellularLocation>
        <location evidence="3">Cytoplasm</location>
    </subcellularLocation>
</comment>
<evidence type="ECO:0000256" key="3">
    <source>
        <dbReference type="HAMAP-Rule" id="MF_00528"/>
    </source>
</evidence>
<dbReference type="CDD" id="cd00555">
    <property type="entry name" value="Maf"/>
    <property type="match status" value="1"/>
</dbReference>
<dbReference type="InterPro" id="IPR003697">
    <property type="entry name" value="Maf-like"/>
</dbReference>
<name>A0A7X3MH35_9FIRM</name>
<protein>
    <recommendedName>
        <fullName evidence="3">dTTP/UTP pyrophosphatase</fullName>
        <shortName evidence="3">dTTPase/UTPase</shortName>
        <ecNumber evidence="3">3.6.1.9</ecNumber>
    </recommendedName>
    <alternativeName>
        <fullName evidence="3">Nucleoside triphosphate pyrophosphatase</fullName>
    </alternativeName>
    <alternativeName>
        <fullName evidence="3">Nucleotide pyrophosphatase</fullName>
        <shortName evidence="3">Nucleotide PPase</shortName>
    </alternativeName>
</protein>
<dbReference type="GO" id="GO:0009117">
    <property type="term" value="P:nucleotide metabolic process"/>
    <property type="evidence" value="ECO:0007669"/>
    <property type="project" value="UniProtKB-KW"/>
</dbReference>
<keyword evidence="3" id="KW-0546">Nucleotide metabolism</keyword>
<evidence type="ECO:0000256" key="1">
    <source>
        <dbReference type="ARBA" id="ARBA00001968"/>
    </source>
</evidence>
<evidence type="ECO:0000313" key="5">
    <source>
        <dbReference type="Proteomes" id="UP000460412"/>
    </source>
</evidence>
<dbReference type="PIRSF" id="PIRSF006305">
    <property type="entry name" value="Maf"/>
    <property type="match status" value="1"/>
</dbReference>
<dbReference type="GO" id="GO:0047429">
    <property type="term" value="F:nucleoside triphosphate diphosphatase activity"/>
    <property type="evidence" value="ECO:0007669"/>
    <property type="project" value="UniProtKB-EC"/>
</dbReference>
<dbReference type="EC" id="3.6.1.9" evidence="3"/>
<comment type="caution">
    <text evidence="3">Lacks conserved residue(s) required for the propagation of feature annotation.</text>
</comment>
<dbReference type="AlphaFoldDB" id="A0A7X3MH35"/>
<comment type="function">
    <text evidence="3">Nucleoside triphosphate pyrophosphatase that hydrolyzes dTTP and UTP. May have a dual role in cell division arrest and in preventing the incorporation of modified nucleotides into cellular nucleic acids.</text>
</comment>
<comment type="similarity">
    <text evidence="3">Belongs to the Maf family. YhdE subfamily.</text>
</comment>
<organism evidence="4 5">
    <name type="scientific">Sporofaciens musculi</name>
    <dbReference type="NCBI Taxonomy" id="2681861"/>
    <lineage>
        <taxon>Bacteria</taxon>
        <taxon>Bacillati</taxon>
        <taxon>Bacillota</taxon>
        <taxon>Clostridia</taxon>
        <taxon>Lachnospirales</taxon>
        <taxon>Lachnospiraceae</taxon>
        <taxon>Sporofaciens</taxon>
    </lineage>
</organism>
<dbReference type="HAMAP" id="MF_00528">
    <property type="entry name" value="Maf"/>
    <property type="match status" value="1"/>
</dbReference>
<evidence type="ECO:0000313" key="4">
    <source>
        <dbReference type="EMBL" id="MXP76145.1"/>
    </source>
</evidence>
<dbReference type="Pfam" id="PF02545">
    <property type="entry name" value="Maf"/>
    <property type="match status" value="1"/>
</dbReference>
<evidence type="ECO:0000256" key="2">
    <source>
        <dbReference type="ARBA" id="ARBA00022801"/>
    </source>
</evidence>
<feature type="site" description="Important for substrate specificity" evidence="3">
    <location>
        <position position="70"/>
    </location>
</feature>
<dbReference type="Proteomes" id="UP000460412">
    <property type="component" value="Unassembled WGS sequence"/>
</dbReference>
<comment type="catalytic activity">
    <reaction evidence="3">
        <text>UTP + H2O = UMP + diphosphate + H(+)</text>
        <dbReference type="Rhea" id="RHEA:29395"/>
        <dbReference type="ChEBI" id="CHEBI:15377"/>
        <dbReference type="ChEBI" id="CHEBI:15378"/>
        <dbReference type="ChEBI" id="CHEBI:33019"/>
        <dbReference type="ChEBI" id="CHEBI:46398"/>
        <dbReference type="ChEBI" id="CHEBI:57865"/>
        <dbReference type="EC" id="3.6.1.9"/>
    </reaction>
</comment>
<accession>A0A7X3MH35</accession>
<reference evidence="4 5" key="1">
    <citation type="submission" date="2019-12" db="EMBL/GenBank/DDBJ databases">
        <title>Sporaefaciens musculi gen. nov., sp. nov., a novel bacterium isolated from the caecum of an obese mouse.</title>
        <authorList>
            <person name="Rasmussen T.S."/>
            <person name="Streidl T."/>
            <person name="Hitch T.C.A."/>
            <person name="Wortmann E."/>
            <person name="Deptula P."/>
            <person name="Hansen M."/>
            <person name="Nielsen D.S."/>
            <person name="Clavel T."/>
            <person name="Vogensen F.K."/>
        </authorList>
    </citation>
    <scope>NUCLEOTIDE SEQUENCE [LARGE SCALE GENOMIC DNA]</scope>
    <source>
        <strain evidence="4 5">WCA-9-b2</strain>
    </source>
</reference>
<dbReference type="InterPro" id="IPR029001">
    <property type="entry name" value="ITPase-like_fam"/>
</dbReference>
<keyword evidence="2 3" id="KW-0378">Hydrolase</keyword>
<dbReference type="PANTHER" id="PTHR43213">
    <property type="entry name" value="BIFUNCTIONAL DTTP/UTP PYROPHOSPHATASE/METHYLTRANSFERASE PROTEIN-RELATED"/>
    <property type="match status" value="1"/>
</dbReference>
<keyword evidence="3" id="KW-0963">Cytoplasm</keyword>
<dbReference type="EMBL" id="WUQX01000001">
    <property type="protein sequence ID" value="MXP76145.1"/>
    <property type="molecule type" value="Genomic_DNA"/>
</dbReference>
<feature type="site" description="Important for substrate specificity" evidence="3">
    <location>
        <position position="11"/>
    </location>
</feature>
<proteinExistence type="inferred from homology"/>
<dbReference type="GO" id="GO:0005737">
    <property type="term" value="C:cytoplasm"/>
    <property type="evidence" value="ECO:0007669"/>
    <property type="project" value="UniProtKB-SubCell"/>
</dbReference>
<comment type="caution">
    <text evidence="4">The sequence shown here is derived from an EMBL/GenBank/DDBJ whole genome shotgun (WGS) entry which is preliminary data.</text>
</comment>
<keyword evidence="5" id="KW-1185">Reference proteome</keyword>
<dbReference type="SUPFAM" id="SSF52972">
    <property type="entry name" value="ITPase-like"/>
    <property type="match status" value="1"/>
</dbReference>
<gene>
    <name evidence="4" type="ORF">GN277_12300</name>
</gene>